<dbReference type="CDD" id="cd06261">
    <property type="entry name" value="TM_PBP2"/>
    <property type="match status" value="1"/>
</dbReference>
<keyword evidence="3 8" id="KW-0812">Transmembrane</keyword>
<feature type="transmembrane region" description="Helical" evidence="8">
    <location>
        <begin position="21"/>
        <end position="46"/>
    </location>
</feature>
<dbReference type="STRING" id="1120996.SAMN02746066_01777"/>
<dbReference type="Proteomes" id="UP000184038">
    <property type="component" value="Unassembled WGS sequence"/>
</dbReference>
<comment type="similarity">
    <text evidence="8">Belongs to the binding-protein-dependent transport system permease family.</text>
</comment>
<dbReference type="FunFam" id="1.10.3720.10:FF:000001">
    <property type="entry name" value="Glycine betaine ABC transporter, permease"/>
    <property type="match status" value="1"/>
</dbReference>
<dbReference type="InterPro" id="IPR000515">
    <property type="entry name" value="MetI-like"/>
</dbReference>
<dbReference type="CDD" id="cd13609">
    <property type="entry name" value="PBP2_Opu_like_1"/>
    <property type="match status" value="1"/>
</dbReference>
<dbReference type="InterPro" id="IPR035906">
    <property type="entry name" value="MetI-like_sf"/>
</dbReference>
<accession>A0A1M7IBR2</accession>
<dbReference type="InterPro" id="IPR007210">
    <property type="entry name" value="ABC_Gly_betaine_transp_sub-bd"/>
</dbReference>
<feature type="transmembrane region" description="Helical" evidence="8">
    <location>
        <begin position="148"/>
        <end position="171"/>
    </location>
</feature>
<dbReference type="GO" id="GO:0043190">
    <property type="term" value="C:ATP-binding cassette (ABC) transporter complex"/>
    <property type="evidence" value="ECO:0007669"/>
    <property type="project" value="InterPro"/>
</dbReference>
<dbReference type="GO" id="GO:0022857">
    <property type="term" value="F:transmembrane transporter activity"/>
    <property type="evidence" value="ECO:0007669"/>
    <property type="project" value="InterPro"/>
</dbReference>
<keyword evidence="11" id="KW-1185">Reference proteome</keyword>
<feature type="transmembrane region" description="Helical" evidence="8">
    <location>
        <begin position="177"/>
        <end position="197"/>
    </location>
</feature>
<evidence type="ECO:0000256" key="1">
    <source>
        <dbReference type="ARBA" id="ARBA00004141"/>
    </source>
</evidence>
<dbReference type="GO" id="GO:0031460">
    <property type="term" value="P:glycine betaine transport"/>
    <property type="evidence" value="ECO:0007669"/>
    <property type="project" value="TreeGrafter"/>
</dbReference>
<evidence type="ECO:0000313" key="10">
    <source>
        <dbReference type="EMBL" id="SHM38194.1"/>
    </source>
</evidence>
<dbReference type="SUPFAM" id="SSF53850">
    <property type="entry name" value="Periplasmic binding protein-like II"/>
    <property type="match status" value="1"/>
</dbReference>
<dbReference type="Gene3D" id="1.10.3720.10">
    <property type="entry name" value="MetI-like"/>
    <property type="match status" value="1"/>
</dbReference>
<evidence type="ECO:0000256" key="2">
    <source>
        <dbReference type="ARBA" id="ARBA00022448"/>
    </source>
</evidence>
<dbReference type="PANTHER" id="PTHR30177">
    <property type="entry name" value="GLYCINE BETAINE/L-PROLINE TRANSPORT SYSTEM PERMEASE PROTEIN PROW"/>
    <property type="match status" value="1"/>
</dbReference>
<evidence type="ECO:0000256" key="7">
    <source>
        <dbReference type="ARBA" id="ARBA00035652"/>
    </source>
</evidence>
<name>A0A1M7IBR2_9FIRM</name>
<comment type="subcellular location">
    <subcellularLocation>
        <location evidence="8">Cell membrane</location>
        <topology evidence="8">Multi-pass membrane protein</topology>
    </subcellularLocation>
    <subcellularLocation>
        <location evidence="1">Membrane</location>
        <topology evidence="1">Multi-pass membrane protein</topology>
    </subcellularLocation>
</comment>
<feature type="transmembrane region" description="Helical" evidence="8">
    <location>
        <begin position="228"/>
        <end position="247"/>
    </location>
</feature>
<dbReference type="Gene3D" id="3.40.190.10">
    <property type="entry name" value="Periplasmic binding protein-like II"/>
    <property type="match status" value="1"/>
</dbReference>
<dbReference type="Pfam" id="PF04069">
    <property type="entry name" value="OpuAC"/>
    <property type="match status" value="1"/>
</dbReference>
<protein>
    <submittedName>
        <fullName evidence="10">Osmoprotectant transport system permease protein</fullName>
    </submittedName>
</protein>
<feature type="domain" description="ABC transmembrane type-1" evidence="9">
    <location>
        <begin position="18"/>
        <end position="197"/>
    </location>
</feature>
<gene>
    <name evidence="10" type="ORF">SAMN02746066_01777</name>
</gene>
<dbReference type="Pfam" id="PF00528">
    <property type="entry name" value="BPD_transp_1"/>
    <property type="match status" value="1"/>
</dbReference>
<keyword evidence="4 8" id="KW-1133">Transmembrane helix</keyword>
<keyword evidence="2 8" id="KW-0813">Transport</keyword>
<dbReference type="Gene3D" id="3.40.190.120">
    <property type="entry name" value="Osmoprotection protein (prox), domain 2"/>
    <property type="match status" value="1"/>
</dbReference>
<keyword evidence="5 8" id="KW-0472">Membrane</keyword>
<evidence type="ECO:0000259" key="9">
    <source>
        <dbReference type="PROSITE" id="PS50928"/>
    </source>
</evidence>
<dbReference type="SUPFAM" id="SSF161098">
    <property type="entry name" value="MetI-like"/>
    <property type="match status" value="1"/>
</dbReference>
<dbReference type="OrthoDB" id="9801163at2"/>
<dbReference type="RefSeq" id="WP_073286225.1">
    <property type="nucleotide sequence ID" value="NZ_FRCP01000009.1"/>
</dbReference>
<evidence type="ECO:0000256" key="5">
    <source>
        <dbReference type="ARBA" id="ARBA00023136"/>
    </source>
</evidence>
<evidence type="ECO:0000256" key="8">
    <source>
        <dbReference type="RuleBase" id="RU363032"/>
    </source>
</evidence>
<dbReference type="AlphaFoldDB" id="A0A1M7IBR2"/>
<evidence type="ECO:0000256" key="4">
    <source>
        <dbReference type="ARBA" id="ARBA00022989"/>
    </source>
</evidence>
<comment type="similarity">
    <text evidence="6">In the C-terminal section; belongs to the OsmX family.</text>
</comment>
<reference evidence="10 11" key="1">
    <citation type="submission" date="2016-11" db="EMBL/GenBank/DDBJ databases">
        <authorList>
            <person name="Jaros S."/>
            <person name="Januszkiewicz K."/>
            <person name="Wedrychowicz H."/>
        </authorList>
    </citation>
    <scope>NUCLEOTIDE SEQUENCE [LARGE SCALE GENOMIC DNA]</scope>
    <source>
        <strain evidence="10 11">DSM 15930</strain>
    </source>
</reference>
<comment type="similarity">
    <text evidence="7">In the N-terminal section; belongs to the binding-protein-dependent transport system permease family.</text>
</comment>
<evidence type="ECO:0000313" key="11">
    <source>
        <dbReference type="Proteomes" id="UP000184038"/>
    </source>
</evidence>
<evidence type="ECO:0000256" key="6">
    <source>
        <dbReference type="ARBA" id="ARBA00035642"/>
    </source>
</evidence>
<dbReference type="EMBL" id="FRCP01000009">
    <property type="protein sequence ID" value="SHM38194.1"/>
    <property type="molecule type" value="Genomic_DNA"/>
</dbReference>
<proteinExistence type="inferred from homology"/>
<dbReference type="PANTHER" id="PTHR30177:SF4">
    <property type="entry name" value="OSMOPROTECTANT IMPORT PERMEASE PROTEIN OSMW"/>
    <property type="match status" value="1"/>
</dbReference>
<organism evidence="10 11">
    <name type="scientific">Anaerosporobacter mobilis DSM 15930</name>
    <dbReference type="NCBI Taxonomy" id="1120996"/>
    <lineage>
        <taxon>Bacteria</taxon>
        <taxon>Bacillati</taxon>
        <taxon>Bacillota</taxon>
        <taxon>Clostridia</taxon>
        <taxon>Lachnospirales</taxon>
        <taxon>Lachnospiraceae</taxon>
        <taxon>Anaerosporobacter</taxon>
    </lineage>
</organism>
<feature type="transmembrane region" description="Helical" evidence="8">
    <location>
        <begin position="66"/>
        <end position="93"/>
    </location>
</feature>
<sequence>MNFIEYITQNKDQIISLSIEHIKLTAIAVGFAILIGVPLGILISYVKKLNKPILGVANVIQAIPSMALLGFAIPFLGIGTLPAIVMVILYSLLPIIKNTYTGIQSINPDIIEASKGIGLTKLQILIKVQIPLALPVIMAGIRISAVTAVGLMTMAAFIGAGGLGFLVFSGIRTVNNYQILAGAIPACILALFVDYLVGLVEKLVTPISLQKTANTKEKQMKQRKIQKGILSATAILLVITFVVSGLSSMNRSDKVIKIGSKDFTEQLILANMFSDLIEEKTDITVERKINLGGTQVCFSALNSRSIDMYFDYSGTAYGDTLNYPPSTDMEAVYNTVKKDFKEQYNIDVLKQMGFNNTYVVAVKEETAKKYNLKSISDLKGVASKLTAGTTFEFLNREDGLLGLMKHYGFQFKDTVGLDGASRYLALTNNETDVIDAFSTDGLLKKFDLVTLEDDKNFFPPYYAIPLVRDEVVEEYPEIVPIIEELGSKLTDEIMMELNYKVDELQMEPDVVARDFLVENGFID</sequence>
<evidence type="ECO:0000256" key="3">
    <source>
        <dbReference type="ARBA" id="ARBA00022692"/>
    </source>
</evidence>
<dbReference type="InterPro" id="IPR051204">
    <property type="entry name" value="ABC_transp_perm/SBD"/>
</dbReference>
<dbReference type="PROSITE" id="PS50928">
    <property type="entry name" value="ABC_TM1"/>
    <property type="match status" value="1"/>
</dbReference>